<reference evidence="2" key="1">
    <citation type="submission" date="2020-02" db="EMBL/GenBank/DDBJ databases">
        <authorList>
            <person name="Meier V. D."/>
        </authorList>
    </citation>
    <scope>NUCLEOTIDE SEQUENCE</scope>
    <source>
        <strain evidence="2">AVDCRST_MAG56</strain>
    </source>
</reference>
<dbReference type="AlphaFoldDB" id="A0A6J4HTY0"/>
<accession>A0A6J4HTY0</accession>
<evidence type="ECO:0000256" key="1">
    <source>
        <dbReference type="SAM" id="SignalP"/>
    </source>
</evidence>
<sequence length="229" mass="26257">MRALCATLYLVCLLPGLLAAQRIQRTVVLHNGYEAGQLVRNHTVVHYYHNSRERVAGFVTVNRVVQYAHNGDPGRYSTWVETDTLCTFAGTISRGKKDGTFPAFPPGNLFFVYTYENDEKNGPFDGFFHFGQRFCEGTLAGGIKTGPYREYYANGHLSKSQQFLDPGKNVLHQEDYYINGKLHHRGYFHGDNKVNEWQYFNADGTLSKTEYYNQYGRLKKIRNENQDGD</sequence>
<feature type="chain" id="PRO_5026923871" description="1-phosphatidylinositol-4-phosphate 5-kinase" evidence="1">
    <location>
        <begin position="20"/>
        <end position="229"/>
    </location>
</feature>
<gene>
    <name evidence="2" type="ORF">AVDCRST_MAG56-1025</name>
</gene>
<organism evidence="2">
    <name type="scientific">uncultured Cytophagales bacterium</name>
    <dbReference type="NCBI Taxonomy" id="158755"/>
    <lineage>
        <taxon>Bacteria</taxon>
        <taxon>Pseudomonadati</taxon>
        <taxon>Bacteroidota</taxon>
        <taxon>Sphingobacteriia</taxon>
        <taxon>Sphingobacteriales</taxon>
        <taxon>environmental samples</taxon>
    </lineage>
</organism>
<evidence type="ECO:0008006" key="3">
    <source>
        <dbReference type="Google" id="ProtNLM"/>
    </source>
</evidence>
<feature type="signal peptide" evidence="1">
    <location>
        <begin position="1"/>
        <end position="19"/>
    </location>
</feature>
<protein>
    <recommendedName>
        <fullName evidence="3">1-phosphatidylinositol-4-phosphate 5-kinase</fullName>
    </recommendedName>
</protein>
<keyword evidence="1" id="KW-0732">Signal</keyword>
<proteinExistence type="predicted"/>
<name>A0A6J4HTY0_9SPHI</name>
<dbReference type="Gene3D" id="3.90.930.1">
    <property type="match status" value="1"/>
</dbReference>
<dbReference type="EMBL" id="CADCTQ010000096">
    <property type="protein sequence ID" value="CAA9232600.1"/>
    <property type="molecule type" value="Genomic_DNA"/>
</dbReference>
<evidence type="ECO:0000313" key="2">
    <source>
        <dbReference type="EMBL" id="CAA9232600.1"/>
    </source>
</evidence>
<dbReference type="SUPFAM" id="SSF82185">
    <property type="entry name" value="Histone H3 K4-specific methyltransferase SET7/9 N-terminal domain"/>
    <property type="match status" value="1"/>
</dbReference>